<name>A0ABV2J7E8_9FIRM</name>
<comment type="caution">
    <text evidence="1">The sequence shown here is derived from an EMBL/GenBank/DDBJ whole genome shotgun (WGS) entry which is preliminary data.</text>
</comment>
<dbReference type="InterPro" id="IPR009711">
    <property type="entry name" value="UPF0473"/>
</dbReference>
<gene>
    <name evidence="1" type="ORF">ABID14_000293</name>
</gene>
<accession>A0ABV2J7E8</accession>
<dbReference type="Pfam" id="PF06949">
    <property type="entry name" value="DUF1292"/>
    <property type="match status" value="1"/>
</dbReference>
<keyword evidence="2" id="KW-1185">Reference proteome</keyword>
<evidence type="ECO:0000313" key="2">
    <source>
        <dbReference type="Proteomes" id="UP001549162"/>
    </source>
</evidence>
<evidence type="ECO:0000313" key="1">
    <source>
        <dbReference type="EMBL" id="MET3616673.1"/>
    </source>
</evidence>
<proteinExistence type="predicted"/>
<dbReference type="Proteomes" id="UP001549162">
    <property type="component" value="Unassembled WGS sequence"/>
</dbReference>
<reference evidence="1 2" key="1">
    <citation type="submission" date="2024-06" db="EMBL/GenBank/DDBJ databases">
        <title>Genomic Encyclopedia of Type Strains, Phase IV (KMG-IV): sequencing the most valuable type-strain genomes for metagenomic binning, comparative biology and taxonomic classification.</title>
        <authorList>
            <person name="Goeker M."/>
        </authorList>
    </citation>
    <scope>NUCLEOTIDE SEQUENCE [LARGE SCALE GENOMIC DNA]</scope>
    <source>
        <strain evidence="1 2">DSM 21460</strain>
    </source>
</reference>
<dbReference type="EMBL" id="JBEPMA010000001">
    <property type="protein sequence ID" value="MET3616673.1"/>
    <property type="molecule type" value="Genomic_DNA"/>
</dbReference>
<protein>
    <submittedName>
        <fullName evidence="1">Uncharacterized protein YrzB (UPF0473 family)</fullName>
    </submittedName>
</protein>
<organism evidence="1 2">
    <name type="scientific">Peptoniphilus olsenii</name>
    <dbReference type="NCBI Taxonomy" id="411570"/>
    <lineage>
        <taxon>Bacteria</taxon>
        <taxon>Bacillati</taxon>
        <taxon>Bacillota</taxon>
        <taxon>Tissierellia</taxon>
        <taxon>Tissierellales</taxon>
        <taxon>Peptoniphilaceae</taxon>
        <taxon>Peptoniphilus</taxon>
    </lineage>
</organism>
<dbReference type="RefSeq" id="WP_354366674.1">
    <property type="nucleotide sequence ID" value="NZ_JBEPMA010000001.1"/>
</dbReference>
<sequence>MEKLKFYDENGKEVEFFVDAKFTLDDTDYVALYKDDEEPEIYILKIEIDETGEEYLAGIDDKELQEAINAYEELISDSDR</sequence>